<keyword evidence="2" id="KW-1003">Cell membrane</keyword>
<evidence type="ECO:0000313" key="9">
    <source>
        <dbReference type="Proteomes" id="UP000254428"/>
    </source>
</evidence>
<reference evidence="9 10" key="1">
    <citation type="submission" date="2018-06" db="EMBL/GenBank/DDBJ databases">
        <authorList>
            <consortium name="Pathogen Informatics"/>
            <person name="Doyle S."/>
        </authorList>
    </citation>
    <scope>NUCLEOTIDE SEQUENCE [LARGE SCALE GENOMIC DNA]</scope>
    <source>
        <strain evidence="7 9">NCTC11341</strain>
        <strain evidence="8 10">NCTC9117</strain>
    </source>
</reference>
<evidence type="ECO:0000313" key="10">
    <source>
        <dbReference type="Proteomes" id="UP000254785"/>
    </source>
</evidence>
<dbReference type="EMBL" id="UGBT01000002">
    <property type="protein sequence ID" value="STH70947.1"/>
    <property type="molecule type" value="Genomic_DNA"/>
</dbReference>
<feature type="transmembrane region" description="Helical" evidence="6">
    <location>
        <begin position="177"/>
        <end position="199"/>
    </location>
</feature>
<name>A0A376NXG5_ECOLX</name>
<dbReference type="PANTHER" id="PTHR30250">
    <property type="entry name" value="PST FAMILY PREDICTED COLANIC ACID TRANSPORTER"/>
    <property type="match status" value="1"/>
</dbReference>
<dbReference type="PANTHER" id="PTHR30250:SF30">
    <property type="entry name" value="LIPID III FLIPPASE"/>
    <property type="match status" value="1"/>
</dbReference>
<dbReference type="EMBL" id="UGDC01000003">
    <property type="protein sequence ID" value="STJ83549.1"/>
    <property type="molecule type" value="Genomic_DNA"/>
</dbReference>
<evidence type="ECO:0000313" key="8">
    <source>
        <dbReference type="EMBL" id="STJ83549.1"/>
    </source>
</evidence>
<keyword evidence="4 6" id="KW-1133">Transmembrane helix</keyword>
<dbReference type="Proteomes" id="UP000254428">
    <property type="component" value="Unassembled WGS sequence"/>
</dbReference>
<feature type="transmembrane region" description="Helical" evidence="6">
    <location>
        <begin position="117"/>
        <end position="138"/>
    </location>
</feature>
<keyword evidence="3 6" id="KW-0812">Transmembrane</keyword>
<dbReference type="InterPro" id="IPR050833">
    <property type="entry name" value="Poly_Biosynth_Transport"/>
</dbReference>
<comment type="subcellular location">
    <subcellularLocation>
        <location evidence="1">Cell membrane</location>
        <topology evidence="1">Multi-pass membrane protein</topology>
    </subcellularLocation>
</comment>
<gene>
    <name evidence="7" type="primary">wzxE_1</name>
    <name evidence="8" type="synonym">wzxE_2</name>
    <name evidence="7" type="ORF">NCTC11341_02530</name>
    <name evidence="8" type="ORF">NCTC9117_06225</name>
</gene>
<feature type="transmembrane region" description="Helical" evidence="6">
    <location>
        <begin position="79"/>
        <end position="105"/>
    </location>
</feature>
<dbReference type="GO" id="GO:0005886">
    <property type="term" value="C:plasma membrane"/>
    <property type="evidence" value="ECO:0007669"/>
    <property type="project" value="UniProtKB-SubCell"/>
</dbReference>
<evidence type="ECO:0000256" key="5">
    <source>
        <dbReference type="ARBA" id="ARBA00023136"/>
    </source>
</evidence>
<keyword evidence="5 6" id="KW-0472">Membrane</keyword>
<evidence type="ECO:0000256" key="1">
    <source>
        <dbReference type="ARBA" id="ARBA00004651"/>
    </source>
</evidence>
<feature type="transmembrane region" description="Helical" evidence="6">
    <location>
        <begin position="45"/>
        <end position="67"/>
    </location>
</feature>
<feature type="transmembrane region" description="Helical" evidence="6">
    <location>
        <begin position="145"/>
        <end position="165"/>
    </location>
</feature>
<feature type="transmembrane region" description="Helical" evidence="6">
    <location>
        <begin position="220"/>
        <end position="238"/>
    </location>
</feature>
<proteinExistence type="predicted"/>
<protein>
    <submittedName>
        <fullName evidence="7">Lipid III flippase</fullName>
    </submittedName>
</protein>
<dbReference type="Proteomes" id="UP000254785">
    <property type="component" value="Unassembled WGS sequence"/>
</dbReference>
<dbReference type="AlphaFoldDB" id="A0A376NXG5"/>
<evidence type="ECO:0000256" key="3">
    <source>
        <dbReference type="ARBA" id="ARBA00022692"/>
    </source>
</evidence>
<evidence type="ECO:0000256" key="6">
    <source>
        <dbReference type="SAM" id="Phobius"/>
    </source>
</evidence>
<sequence length="256" mass="26871">MSLAKASLWTAASTLVKIGAGLLVGKLLAVSFGPAGLGLAANFRQLITVLGVLAGAGIFNGVTKYVAQYHDNPQQLRRVVGTSSAMVLGFSTLMALVFVLAAAPISQGLFGNTDYQGLVRLVALVQMGIAWGNLLLALMKGFRDAAGNALSLIVGSLIGVLAYYVSYRLGGYEGALLGLALIPALVVIPAAIMLIKRGVIPLSYLKPSWDNGLAGQLSKFTLMALITSVTLPVAYIMMRKLLAAQYSWDEVGIWQG</sequence>
<evidence type="ECO:0000256" key="2">
    <source>
        <dbReference type="ARBA" id="ARBA00022475"/>
    </source>
</evidence>
<accession>A0A376NXG5</accession>
<organism evidence="7 9">
    <name type="scientific">Escherichia coli</name>
    <dbReference type="NCBI Taxonomy" id="562"/>
    <lineage>
        <taxon>Bacteria</taxon>
        <taxon>Pseudomonadati</taxon>
        <taxon>Pseudomonadota</taxon>
        <taxon>Gammaproteobacteria</taxon>
        <taxon>Enterobacterales</taxon>
        <taxon>Enterobacteriaceae</taxon>
        <taxon>Escherichia</taxon>
    </lineage>
</organism>
<dbReference type="NCBIfam" id="NF011679">
    <property type="entry name" value="PRK15099.1"/>
    <property type="match status" value="1"/>
</dbReference>
<evidence type="ECO:0000256" key="4">
    <source>
        <dbReference type="ARBA" id="ARBA00022989"/>
    </source>
</evidence>
<evidence type="ECO:0000313" key="7">
    <source>
        <dbReference type="EMBL" id="STH70947.1"/>
    </source>
</evidence>